<accession>A0AAV8Q0K3</accession>
<protein>
    <submittedName>
        <fullName evidence="2">Uncharacterized protein</fullName>
    </submittedName>
</protein>
<keyword evidence="3" id="KW-1185">Reference proteome</keyword>
<evidence type="ECO:0000256" key="1">
    <source>
        <dbReference type="SAM" id="MobiDB-lite"/>
    </source>
</evidence>
<gene>
    <name evidence="2" type="ORF">OPV22_028493</name>
</gene>
<proteinExistence type="predicted"/>
<feature type="region of interest" description="Disordered" evidence="1">
    <location>
        <begin position="29"/>
        <end position="70"/>
    </location>
</feature>
<name>A0AAV8Q0K3_ENSVE</name>
<dbReference type="AlphaFoldDB" id="A0AAV8Q0K3"/>
<dbReference type="EMBL" id="JAQQAF010000008">
    <property type="protein sequence ID" value="KAJ8465941.1"/>
    <property type="molecule type" value="Genomic_DNA"/>
</dbReference>
<sequence length="70" mass="7201">MLFGHVVSSSSSPACGPRGPALVVVVSPWSTTRTRPDAAPRKTGSSSNGWSRDASSRVRFARGTAPCGNA</sequence>
<dbReference type="Proteomes" id="UP001222027">
    <property type="component" value="Unassembled WGS sequence"/>
</dbReference>
<evidence type="ECO:0000313" key="3">
    <source>
        <dbReference type="Proteomes" id="UP001222027"/>
    </source>
</evidence>
<feature type="region of interest" description="Disordered" evidence="1">
    <location>
        <begin position="1"/>
        <end position="20"/>
    </location>
</feature>
<evidence type="ECO:0000313" key="2">
    <source>
        <dbReference type="EMBL" id="KAJ8465941.1"/>
    </source>
</evidence>
<organism evidence="2 3">
    <name type="scientific">Ensete ventricosum</name>
    <name type="common">Abyssinian banana</name>
    <name type="synonym">Musa ensete</name>
    <dbReference type="NCBI Taxonomy" id="4639"/>
    <lineage>
        <taxon>Eukaryota</taxon>
        <taxon>Viridiplantae</taxon>
        <taxon>Streptophyta</taxon>
        <taxon>Embryophyta</taxon>
        <taxon>Tracheophyta</taxon>
        <taxon>Spermatophyta</taxon>
        <taxon>Magnoliopsida</taxon>
        <taxon>Liliopsida</taxon>
        <taxon>Zingiberales</taxon>
        <taxon>Musaceae</taxon>
        <taxon>Ensete</taxon>
    </lineage>
</organism>
<reference evidence="2 3" key="1">
    <citation type="submission" date="2022-12" db="EMBL/GenBank/DDBJ databases">
        <title>Chromosome-scale assembly of the Ensete ventricosum genome.</title>
        <authorList>
            <person name="Dussert Y."/>
            <person name="Stocks J."/>
            <person name="Wendawek A."/>
            <person name="Woldeyes F."/>
            <person name="Nichols R.A."/>
            <person name="Borrell J.S."/>
        </authorList>
    </citation>
    <scope>NUCLEOTIDE SEQUENCE [LARGE SCALE GENOMIC DNA]</scope>
    <source>
        <strain evidence="3">cv. Maze</strain>
        <tissue evidence="2">Seeds</tissue>
    </source>
</reference>
<comment type="caution">
    <text evidence="2">The sequence shown here is derived from an EMBL/GenBank/DDBJ whole genome shotgun (WGS) entry which is preliminary data.</text>
</comment>